<evidence type="ECO:0000256" key="6">
    <source>
        <dbReference type="SAM" id="SignalP"/>
    </source>
</evidence>
<dbReference type="SUPFAM" id="SSF57903">
    <property type="entry name" value="FYVE/PHD zinc finger"/>
    <property type="match status" value="1"/>
</dbReference>
<feature type="region of interest" description="Disordered" evidence="5">
    <location>
        <begin position="65"/>
        <end position="105"/>
    </location>
</feature>
<feature type="region of interest" description="Disordered" evidence="5">
    <location>
        <begin position="127"/>
        <end position="233"/>
    </location>
</feature>
<gene>
    <name evidence="8" type="ORF">L211DRAFT_378087</name>
</gene>
<evidence type="ECO:0000256" key="2">
    <source>
        <dbReference type="ARBA" id="ARBA00022771"/>
    </source>
</evidence>
<dbReference type="Proteomes" id="UP000267821">
    <property type="component" value="Unassembled WGS sequence"/>
</dbReference>
<evidence type="ECO:0000313" key="8">
    <source>
        <dbReference type="EMBL" id="RPB28341.1"/>
    </source>
</evidence>
<feature type="domain" description="PHD-type" evidence="7">
    <location>
        <begin position="431"/>
        <end position="489"/>
    </location>
</feature>
<proteinExistence type="predicted"/>
<dbReference type="AlphaFoldDB" id="A0A3N4M6J8"/>
<dbReference type="PROSITE" id="PS50016">
    <property type="entry name" value="ZF_PHD_2"/>
    <property type="match status" value="1"/>
</dbReference>
<feature type="compositionally biased region" description="Low complexity" evidence="5">
    <location>
        <begin position="417"/>
        <end position="427"/>
    </location>
</feature>
<feature type="compositionally biased region" description="Basic and acidic residues" evidence="5">
    <location>
        <begin position="217"/>
        <end position="233"/>
    </location>
</feature>
<dbReference type="InterPro" id="IPR001965">
    <property type="entry name" value="Znf_PHD"/>
</dbReference>
<dbReference type="OrthoDB" id="1870062at2759"/>
<evidence type="ECO:0000256" key="5">
    <source>
        <dbReference type="SAM" id="MobiDB-lite"/>
    </source>
</evidence>
<dbReference type="Pfam" id="PF00628">
    <property type="entry name" value="PHD"/>
    <property type="match status" value="1"/>
</dbReference>
<keyword evidence="9" id="KW-1185">Reference proteome</keyword>
<feature type="chain" id="PRO_5018265885" description="PHD-type domain-containing protein" evidence="6">
    <location>
        <begin position="20"/>
        <end position="536"/>
    </location>
</feature>
<keyword evidence="6" id="KW-0732">Signal</keyword>
<protein>
    <recommendedName>
        <fullName evidence="7">PHD-type domain-containing protein</fullName>
    </recommendedName>
</protein>
<evidence type="ECO:0000256" key="1">
    <source>
        <dbReference type="ARBA" id="ARBA00022723"/>
    </source>
</evidence>
<reference evidence="8 9" key="1">
    <citation type="journal article" date="2018" name="Nat. Ecol. Evol.">
        <title>Pezizomycetes genomes reveal the molecular basis of ectomycorrhizal truffle lifestyle.</title>
        <authorList>
            <person name="Murat C."/>
            <person name="Payen T."/>
            <person name="Noel B."/>
            <person name="Kuo A."/>
            <person name="Morin E."/>
            <person name="Chen J."/>
            <person name="Kohler A."/>
            <person name="Krizsan K."/>
            <person name="Balestrini R."/>
            <person name="Da Silva C."/>
            <person name="Montanini B."/>
            <person name="Hainaut M."/>
            <person name="Levati E."/>
            <person name="Barry K.W."/>
            <person name="Belfiori B."/>
            <person name="Cichocki N."/>
            <person name="Clum A."/>
            <person name="Dockter R.B."/>
            <person name="Fauchery L."/>
            <person name="Guy J."/>
            <person name="Iotti M."/>
            <person name="Le Tacon F."/>
            <person name="Lindquist E.A."/>
            <person name="Lipzen A."/>
            <person name="Malagnac F."/>
            <person name="Mello A."/>
            <person name="Molinier V."/>
            <person name="Miyauchi S."/>
            <person name="Poulain J."/>
            <person name="Riccioni C."/>
            <person name="Rubini A."/>
            <person name="Sitrit Y."/>
            <person name="Splivallo R."/>
            <person name="Traeger S."/>
            <person name="Wang M."/>
            <person name="Zifcakova L."/>
            <person name="Wipf D."/>
            <person name="Zambonelli A."/>
            <person name="Paolocci F."/>
            <person name="Nowrousian M."/>
            <person name="Ottonello S."/>
            <person name="Baldrian P."/>
            <person name="Spatafora J.W."/>
            <person name="Henrissat B."/>
            <person name="Nagy L.G."/>
            <person name="Aury J.M."/>
            <person name="Wincker P."/>
            <person name="Grigoriev I.V."/>
            <person name="Bonfante P."/>
            <person name="Martin F.M."/>
        </authorList>
    </citation>
    <scope>NUCLEOTIDE SEQUENCE [LARGE SCALE GENOMIC DNA]</scope>
    <source>
        <strain evidence="8 9">ATCC MYA-4762</strain>
    </source>
</reference>
<feature type="compositionally biased region" description="Basic and acidic residues" evidence="5">
    <location>
        <begin position="74"/>
        <end position="86"/>
    </location>
</feature>
<name>A0A3N4M6J8_9PEZI</name>
<keyword evidence="2 4" id="KW-0863">Zinc-finger</keyword>
<dbReference type="InterPro" id="IPR019787">
    <property type="entry name" value="Znf_PHD-finger"/>
</dbReference>
<dbReference type="PROSITE" id="PS51257">
    <property type="entry name" value="PROKAR_LIPOPROTEIN"/>
    <property type="match status" value="1"/>
</dbReference>
<dbReference type="GO" id="GO:0008270">
    <property type="term" value="F:zinc ion binding"/>
    <property type="evidence" value="ECO:0007669"/>
    <property type="project" value="UniProtKB-KW"/>
</dbReference>
<feature type="compositionally biased region" description="Low complexity" evidence="5">
    <location>
        <begin position="387"/>
        <end position="405"/>
    </location>
</feature>
<feature type="compositionally biased region" description="Polar residues" evidence="5">
    <location>
        <begin position="406"/>
        <end position="416"/>
    </location>
</feature>
<feature type="compositionally biased region" description="Polar residues" evidence="5">
    <location>
        <begin position="177"/>
        <end position="190"/>
    </location>
</feature>
<organism evidence="8 9">
    <name type="scientific">Terfezia boudieri ATCC MYA-4762</name>
    <dbReference type="NCBI Taxonomy" id="1051890"/>
    <lineage>
        <taxon>Eukaryota</taxon>
        <taxon>Fungi</taxon>
        <taxon>Dikarya</taxon>
        <taxon>Ascomycota</taxon>
        <taxon>Pezizomycotina</taxon>
        <taxon>Pezizomycetes</taxon>
        <taxon>Pezizales</taxon>
        <taxon>Pezizaceae</taxon>
        <taxon>Terfezia</taxon>
    </lineage>
</organism>
<feature type="region of interest" description="Disordered" evidence="5">
    <location>
        <begin position="491"/>
        <end position="536"/>
    </location>
</feature>
<evidence type="ECO:0000313" key="9">
    <source>
        <dbReference type="Proteomes" id="UP000267821"/>
    </source>
</evidence>
<accession>A0A3N4M6J8</accession>
<dbReference type="Gene3D" id="3.30.40.10">
    <property type="entry name" value="Zinc/RING finger domain, C3HC4 (zinc finger)"/>
    <property type="match status" value="1"/>
</dbReference>
<dbReference type="EMBL" id="ML121529">
    <property type="protein sequence ID" value="RPB28341.1"/>
    <property type="molecule type" value="Genomic_DNA"/>
</dbReference>
<dbReference type="InParanoid" id="A0A3N4M6J8"/>
<dbReference type="InterPro" id="IPR011011">
    <property type="entry name" value="Znf_FYVE_PHD"/>
</dbReference>
<evidence type="ECO:0000256" key="3">
    <source>
        <dbReference type="ARBA" id="ARBA00022833"/>
    </source>
</evidence>
<feature type="signal peptide" evidence="6">
    <location>
        <begin position="1"/>
        <end position="19"/>
    </location>
</feature>
<feature type="compositionally biased region" description="Polar residues" evidence="5">
    <location>
        <begin position="283"/>
        <end position="298"/>
    </location>
</feature>
<dbReference type="InterPro" id="IPR013083">
    <property type="entry name" value="Znf_RING/FYVE/PHD"/>
</dbReference>
<keyword evidence="1" id="KW-0479">Metal-binding</keyword>
<evidence type="ECO:0000256" key="4">
    <source>
        <dbReference type="PROSITE-ProRule" id="PRU00146"/>
    </source>
</evidence>
<feature type="region of interest" description="Disordered" evidence="5">
    <location>
        <begin position="387"/>
        <end position="427"/>
    </location>
</feature>
<sequence>MFSRTVLSLISVFVPQLEPLGCWLTTQSCKLGPLISPHQGGARAGFRVELCWTFYMDVYKSKNTHQLGAKRKHESSPPRREFDYRETIPGPYREGPPPFAPTDFGLTVNNKKLDRYVSRDVASPHIGIRQYDQFKPEKPIPTGPRNQRERTYRSQYQSVGVSSRPHPGASPEGIQQKPKNNHGNNSSTRIQKAFGSARGLESQEEYRKKSMSRPKQRYRDPKGIRKEKFGETHQIEFAKRDEFSPIESISTADDERNREFTAKKFSANGVEERSSFPEADVSKASNNTIPAGPSTVTGSEPAMDGENLVSTESNTSDLVLIDHTCVPAPIPLAIHSQLLENKVDTPQVPTLHLQPAPTPILSTNLLTAPENHISSFQHQFARKDSPMSTSAMSISSGSSPVHSPGCNSPNTSLHTFSPSRYSTSSSSRGKVSTCILCRGPAAPPLKALVRCIECRHSYHTHCHTPRITMTNGKFDVDVTLWVCSRCTKTQRASPTRGSHSVRRTVAAAAPNHGSGSISPTHKRRKLDLGSPPICND</sequence>
<feature type="region of interest" description="Disordered" evidence="5">
    <location>
        <begin position="271"/>
        <end position="302"/>
    </location>
</feature>
<evidence type="ECO:0000259" key="7">
    <source>
        <dbReference type="PROSITE" id="PS50016"/>
    </source>
</evidence>
<keyword evidence="3" id="KW-0862">Zinc</keyword>
<dbReference type="SMART" id="SM00249">
    <property type="entry name" value="PHD"/>
    <property type="match status" value="1"/>
</dbReference>